<keyword evidence="3 6" id="KW-0812">Transmembrane</keyword>
<evidence type="ECO:0000313" key="7">
    <source>
        <dbReference type="EMBL" id="SIN94235.1"/>
    </source>
</evidence>
<proteinExistence type="predicted"/>
<name>A0A1N6FG63_9PROT</name>
<dbReference type="EMBL" id="FSRO01000001">
    <property type="protein sequence ID" value="SIN94235.1"/>
    <property type="molecule type" value="Genomic_DNA"/>
</dbReference>
<evidence type="ECO:0000256" key="2">
    <source>
        <dbReference type="ARBA" id="ARBA00022475"/>
    </source>
</evidence>
<feature type="transmembrane region" description="Helical" evidence="6">
    <location>
        <begin position="77"/>
        <end position="94"/>
    </location>
</feature>
<gene>
    <name evidence="7" type="ORF">SAMN02743940_0238</name>
</gene>
<keyword evidence="8" id="KW-1185">Reference proteome</keyword>
<feature type="transmembrane region" description="Helical" evidence="6">
    <location>
        <begin position="12"/>
        <end position="31"/>
    </location>
</feature>
<keyword evidence="2" id="KW-1003">Cell membrane</keyword>
<accession>A0A1N6FG63</accession>
<reference evidence="7 8" key="1">
    <citation type="submission" date="2016-12" db="EMBL/GenBank/DDBJ databases">
        <authorList>
            <person name="Song W.-J."/>
            <person name="Kurnit D.M."/>
        </authorList>
    </citation>
    <scope>NUCLEOTIDE SEQUENCE [LARGE SCALE GENOMIC DNA]</scope>
    <source>
        <strain evidence="7 8">ATCC 49181</strain>
    </source>
</reference>
<evidence type="ECO:0000256" key="3">
    <source>
        <dbReference type="ARBA" id="ARBA00022692"/>
    </source>
</evidence>
<dbReference type="STRING" id="44575.SAMN05216419_101032"/>
<keyword evidence="5 6" id="KW-0472">Membrane</keyword>
<dbReference type="Proteomes" id="UP000185062">
    <property type="component" value="Unassembled WGS sequence"/>
</dbReference>
<dbReference type="AlphaFoldDB" id="A0A1N6FG63"/>
<evidence type="ECO:0000256" key="1">
    <source>
        <dbReference type="ARBA" id="ARBA00004651"/>
    </source>
</evidence>
<feature type="transmembrane region" description="Helical" evidence="6">
    <location>
        <begin position="100"/>
        <end position="120"/>
    </location>
</feature>
<evidence type="ECO:0000313" key="8">
    <source>
        <dbReference type="Proteomes" id="UP000185062"/>
    </source>
</evidence>
<dbReference type="Pfam" id="PF03899">
    <property type="entry name" value="ATP-synt_I"/>
    <property type="match status" value="1"/>
</dbReference>
<evidence type="ECO:0000256" key="4">
    <source>
        <dbReference type="ARBA" id="ARBA00022989"/>
    </source>
</evidence>
<evidence type="ECO:0000256" key="6">
    <source>
        <dbReference type="SAM" id="Phobius"/>
    </source>
</evidence>
<sequence length="130" mass="14401">MPWIKNRPLRIILIWQMLFVIVVAIVLGVWADLRSAVSAVLGGMVSIISSAAFALIVSNHRGYTASGTLRTALRAEAVKIIFTVILLWLVFKWYEDVNALAFVGTFAITVIVYSMALFISDDTKVTQVNK</sequence>
<evidence type="ECO:0000256" key="5">
    <source>
        <dbReference type="ARBA" id="ARBA00023136"/>
    </source>
</evidence>
<comment type="subcellular location">
    <subcellularLocation>
        <location evidence="1">Cell membrane</location>
        <topology evidence="1">Multi-pass membrane protein</topology>
    </subcellularLocation>
</comment>
<keyword evidence="4 6" id="KW-1133">Transmembrane helix</keyword>
<feature type="transmembrane region" description="Helical" evidence="6">
    <location>
        <begin position="37"/>
        <end position="57"/>
    </location>
</feature>
<organism evidence="7 8">
    <name type="scientific">Nitrosomonas cryotolerans ATCC 49181</name>
    <dbReference type="NCBI Taxonomy" id="1131553"/>
    <lineage>
        <taxon>Bacteria</taxon>
        <taxon>Pseudomonadati</taxon>
        <taxon>Pseudomonadota</taxon>
        <taxon>Betaproteobacteria</taxon>
        <taxon>Nitrosomonadales</taxon>
        <taxon>Nitrosomonadaceae</taxon>
        <taxon>Nitrosomonas</taxon>
    </lineage>
</organism>
<dbReference type="GO" id="GO:0005886">
    <property type="term" value="C:plasma membrane"/>
    <property type="evidence" value="ECO:0007669"/>
    <property type="project" value="UniProtKB-SubCell"/>
</dbReference>
<dbReference type="InterPro" id="IPR005598">
    <property type="entry name" value="ATP_synth_I"/>
</dbReference>
<protein>
    <submittedName>
        <fullName evidence="7">ATP synthase protein I</fullName>
    </submittedName>
</protein>
<dbReference type="RefSeq" id="WP_028461265.1">
    <property type="nucleotide sequence ID" value="NZ_FSRO01000001.1"/>
</dbReference>
<dbReference type="eggNOG" id="COG3312">
    <property type="taxonomic scope" value="Bacteria"/>
</dbReference>